<feature type="compositionally biased region" description="Polar residues" evidence="1">
    <location>
        <begin position="242"/>
        <end position="251"/>
    </location>
</feature>
<evidence type="ECO:0000313" key="4">
    <source>
        <dbReference type="Proteomes" id="UP000007635"/>
    </source>
</evidence>
<dbReference type="AlphaFoldDB" id="A0AAQ4P2J5"/>
<evidence type="ECO:0000259" key="2">
    <source>
        <dbReference type="Pfam" id="PF04710"/>
    </source>
</evidence>
<feature type="region of interest" description="Disordered" evidence="1">
    <location>
        <begin position="135"/>
        <end position="251"/>
    </location>
</feature>
<dbReference type="PANTHER" id="PTHR12098">
    <property type="entry name" value="E3 UBIQUITIN-PROTEIN LIGASE PELLINO-RELATED"/>
    <property type="match status" value="1"/>
</dbReference>
<organism evidence="3 4">
    <name type="scientific">Gasterosteus aculeatus aculeatus</name>
    <name type="common">three-spined stickleback</name>
    <dbReference type="NCBI Taxonomy" id="481459"/>
    <lineage>
        <taxon>Eukaryota</taxon>
        <taxon>Metazoa</taxon>
        <taxon>Chordata</taxon>
        <taxon>Craniata</taxon>
        <taxon>Vertebrata</taxon>
        <taxon>Euteleostomi</taxon>
        <taxon>Actinopterygii</taxon>
        <taxon>Neopterygii</taxon>
        <taxon>Teleostei</taxon>
        <taxon>Neoteleostei</taxon>
        <taxon>Acanthomorphata</taxon>
        <taxon>Eupercaria</taxon>
        <taxon>Perciformes</taxon>
        <taxon>Cottioidei</taxon>
        <taxon>Gasterosteales</taxon>
        <taxon>Gasterosteidae</taxon>
        <taxon>Gasterosteus</taxon>
    </lineage>
</organism>
<dbReference type="GeneTree" id="ENSGT00950000183050"/>
<protein>
    <submittedName>
        <fullName evidence="3">Pellino E3 ubiquitin protein ligase 1a</fullName>
    </submittedName>
</protein>
<dbReference type="Proteomes" id="UP000007635">
    <property type="component" value="Chromosome IX"/>
</dbReference>
<accession>A0AAQ4P2J5</accession>
<dbReference type="Ensembl" id="ENSGACT00000070361.1">
    <property type="protein sequence ID" value="ENSGACP00000033054.1"/>
    <property type="gene ID" value="ENSGACG00000019626.2"/>
</dbReference>
<sequence length="251" mass="27699">MSLPRSENISTSPASTKGPVKYGELIVLGCNGSLPSGDKGRRKSRFALCRRKKANGVKPSTVHASCTPQAAKAVSNKEQHSISYTLSRTQTVVVEYDHDSSTDMFQVCGVRYRHAEAATRPDRYAPRQLRAETLHAEAATPPDSYAPRQLRPPTATPPDSYTPRPLHAEAATRRDATRPGSSAPRQLRPENATPPDSYTPPTATRRGRYTPRRYTPGQLRPPSATPRDSYAPRQLRPPTATRRGSYSPWQL</sequence>
<reference evidence="3" key="3">
    <citation type="submission" date="2025-09" db="UniProtKB">
        <authorList>
            <consortium name="Ensembl"/>
        </authorList>
    </citation>
    <scope>IDENTIFICATION</scope>
</reference>
<evidence type="ECO:0000256" key="1">
    <source>
        <dbReference type="SAM" id="MobiDB-lite"/>
    </source>
</evidence>
<dbReference type="PANTHER" id="PTHR12098:SF4">
    <property type="entry name" value="E3 UBIQUITIN-PROTEIN LIGASE PELLINO HOMOLOG 1"/>
    <property type="match status" value="1"/>
</dbReference>
<keyword evidence="4" id="KW-1185">Reference proteome</keyword>
<reference evidence="3 4" key="1">
    <citation type="journal article" date="2021" name="G3 (Bethesda)">
        <title>Improved contiguity of the threespine stickleback genome using long-read sequencing.</title>
        <authorList>
            <person name="Nath S."/>
            <person name="Shaw D.E."/>
            <person name="White M.A."/>
        </authorList>
    </citation>
    <scope>NUCLEOTIDE SEQUENCE [LARGE SCALE GENOMIC DNA]</scope>
    <source>
        <strain evidence="3 4">Lake Benthic</strain>
    </source>
</reference>
<dbReference type="InterPro" id="IPR006800">
    <property type="entry name" value="Pellino_fam"/>
</dbReference>
<dbReference type="GO" id="GO:0070936">
    <property type="term" value="P:protein K48-linked ubiquitination"/>
    <property type="evidence" value="ECO:0007669"/>
    <property type="project" value="TreeGrafter"/>
</dbReference>
<evidence type="ECO:0000313" key="3">
    <source>
        <dbReference type="Ensembl" id="ENSGACP00000033054.1"/>
    </source>
</evidence>
<dbReference type="Pfam" id="PF04710">
    <property type="entry name" value="Pellino_FHA"/>
    <property type="match status" value="1"/>
</dbReference>
<dbReference type="GO" id="GO:0061630">
    <property type="term" value="F:ubiquitin protein ligase activity"/>
    <property type="evidence" value="ECO:0007669"/>
    <property type="project" value="InterPro"/>
</dbReference>
<reference evidence="3" key="2">
    <citation type="submission" date="2025-08" db="UniProtKB">
        <authorList>
            <consortium name="Ensembl"/>
        </authorList>
    </citation>
    <scope>IDENTIFICATION</scope>
</reference>
<feature type="compositionally biased region" description="Basic and acidic residues" evidence="1">
    <location>
        <begin position="166"/>
        <end position="177"/>
    </location>
</feature>
<dbReference type="InterPro" id="IPR048334">
    <property type="entry name" value="Pellino_FHA"/>
</dbReference>
<proteinExistence type="predicted"/>
<dbReference type="GO" id="GO:0008592">
    <property type="term" value="P:regulation of Toll signaling pathway"/>
    <property type="evidence" value="ECO:0007669"/>
    <property type="project" value="InterPro"/>
</dbReference>
<feature type="domain" description="Pellino FHA" evidence="2">
    <location>
        <begin position="15"/>
        <end position="108"/>
    </location>
</feature>
<name>A0AAQ4P2J5_GASAC</name>